<protein>
    <submittedName>
        <fullName evidence="1">Uncharacterized protein</fullName>
    </submittedName>
</protein>
<dbReference type="EMBL" id="UINC01115487">
    <property type="protein sequence ID" value="SVC86555.1"/>
    <property type="molecule type" value="Genomic_DNA"/>
</dbReference>
<proteinExistence type="predicted"/>
<reference evidence="1" key="1">
    <citation type="submission" date="2018-05" db="EMBL/GenBank/DDBJ databases">
        <authorList>
            <person name="Lanie J.A."/>
            <person name="Ng W.-L."/>
            <person name="Kazmierczak K.M."/>
            <person name="Andrzejewski T.M."/>
            <person name="Davidsen T.M."/>
            <person name="Wayne K.J."/>
            <person name="Tettelin H."/>
            <person name="Glass J.I."/>
            <person name="Rusch D."/>
            <person name="Podicherti R."/>
            <person name="Tsui H.-C.T."/>
            <person name="Winkler M.E."/>
        </authorList>
    </citation>
    <scope>NUCLEOTIDE SEQUENCE</scope>
</reference>
<organism evidence="1">
    <name type="scientific">marine metagenome</name>
    <dbReference type="NCBI Taxonomy" id="408172"/>
    <lineage>
        <taxon>unclassified sequences</taxon>
        <taxon>metagenomes</taxon>
        <taxon>ecological metagenomes</taxon>
    </lineage>
</organism>
<sequence length="22" mass="2670">MVTSLIESKYVDKNLDDMKRFH</sequence>
<accession>A0A382QNS9</accession>
<dbReference type="AlphaFoldDB" id="A0A382QNS9"/>
<gene>
    <name evidence="1" type="ORF">METZ01_LOCUS339409</name>
</gene>
<evidence type="ECO:0000313" key="1">
    <source>
        <dbReference type="EMBL" id="SVC86555.1"/>
    </source>
</evidence>
<name>A0A382QNS9_9ZZZZ</name>